<feature type="domain" description="PPM-type phosphatase" evidence="2">
    <location>
        <begin position="73"/>
        <end position="480"/>
    </location>
</feature>
<dbReference type="EMBL" id="WNYA01000004">
    <property type="protein sequence ID" value="KAG8578243.1"/>
    <property type="molecule type" value="Genomic_DNA"/>
</dbReference>
<dbReference type="Proteomes" id="UP000824782">
    <property type="component" value="Unassembled WGS sequence"/>
</dbReference>
<protein>
    <recommendedName>
        <fullName evidence="2">PPM-type phosphatase domain-containing protein</fullName>
    </recommendedName>
</protein>
<dbReference type="InterPro" id="IPR036457">
    <property type="entry name" value="PPM-type-like_dom_sf"/>
</dbReference>
<dbReference type="SUPFAM" id="SSF81606">
    <property type="entry name" value="PP2C-like"/>
    <property type="match status" value="1"/>
</dbReference>
<dbReference type="PANTHER" id="PTHR13832:SF287">
    <property type="entry name" value="PROTEIN PHOSPHATASE 1H"/>
    <property type="match status" value="1"/>
</dbReference>
<evidence type="ECO:0000259" key="2">
    <source>
        <dbReference type="PROSITE" id="PS51746"/>
    </source>
</evidence>
<dbReference type="CDD" id="cd00143">
    <property type="entry name" value="PP2Cc"/>
    <property type="match status" value="1"/>
</dbReference>
<keyword evidence="4" id="KW-1185">Reference proteome</keyword>
<dbReference type="GO" id="GO:0004741">
    <property type="term" value="F:[pyruvate dehydrogenase (acetyl-transferring)]-phosphatase activity"/>
    <property type="evidence" value="ECO:0007669"/>
    <property type="project" value="TreeGrafter"/>
</dbReference>
<dbReference type="PANTHER" id="PTHR13832">
    <property type="entry name" value="PROTEIN PHOSPHATASE 2C"/>
    <property type="match status" value="1"/>
</dbReference>
<dbReference type="GO" id="GO:0005739">
    <property type="term" value="C:mitochondrion"/>
    <property type="evidence" value="ECO:0007669"/>
    <property type="project" value="TreeGrafter"/>
</dbReference>
<evidence type="ECO:0000313" key="4">
    <source>
        <dbReference type="Proteomes" id="UP000824782"/>
    </source>
</evidence>
<dbReference type="Pfam" id="PF00481">
    <property type="entry name" value="PP2C"/>
    <property type="match status" value="2"/>
</dbReference>
<sequence>MLTRMKSAVANFMGGIMAGSSGSDHSNGSELPMRFPYVRPEFLGLSQDEIECSADHIARPILILKETKRLPWSTGYAEVINAGKSTHNEDQASCEVMIVKKKTGVQSTPNKTSSNKRRSSLPNGEGLQLKESTEVDGITFQYWALFDGHAGAGAAVVASKLLHHHIVEQLQDVVDILKNSAVLPPTCLGEDPETTSANSRTLTRAASLRGAAGAPGSPSTPQTRFFTEKKVPHECLVIGALENAFKEMDLQIERERSAYSISGGCTALIVVYLLGKIYVANAGDSRAIIIRNGEIIPMSSEFTPETERQRLQYLVSPTKEALVHLFLNIFLAYKTIEEDDLKFPLIYGEGKKARVMATIGVTRGLGDHDLKVHDSNIYIKPFLSSVPEVRVYDLLQYEHGADDVLVLATDGLWDVLLNEEVSEAVTNFLACCDPDDPHRYTLAAQDLVMRARGVLKDRGWRISNDRLGSGDDISVYVIPLIHGNKLT</sequence>
<dbReference type="SMART" id="SM00332">
    <property type="entry name" value="PP2Cc"/>
    <property type="match status" value="1"/>
</dbReference>
<evidence type="ECO:0000256" key="1">
    <source>
        <dbReference type="SAM" id="MobiDB-lite"/>
    </source>
</evidence>
<name>A0AAV7C1D3_ENGPU</name>
<comment type="caution">
    <text evidence="3">The sequence shown here is derived from an EMBL/GenBank/DDBJ whole genome shotgun (WGS) entry which is preliminary data.</text>
</comment>
<dbReference type="InterPro" id="IPR015655">
    <property type="entry name" value="PP2C"/>
</dbReference>
<reference evidence="3" key="1">
    <citation type="thesis" date="2020" institute="ProQuest LLC" country="789 East Eisenhower Parkway, Ann Arbor, MI, USA">
        <title>Comparative Genomics and Chromosome Evolution.</title>
        <authorList>
            <person name="Mudd A.B."/>
        </authorList>
    </citation>
    <scope>NUCLEOTIDE SEQUENCE</scope>
    <source>
        <strain evidence="3">237g6f4</strain>
        <tissue evidence="3">Blood</tissue>
    </source>
</reference>
<feature type="compositionally biased region" description="Polar residues" evidence="1">
    <location>
        <begin position="104"/>
        <end position="113"/>
    </location>
</feature>
<feature type="region of interest" description="Disordered" evidence="1">
    <location>
        <begin position="103"/>
        <end position="128"/>
    </location>
</feature>
<accession>A0AAV7C1D3</accession>
<dbReference type="AlphaFoldDB" id="A0AAV7C1D3"/>
<dbReference type="InterPro" id="IPR001932">
    <property type="entry name" value="PPM-type_phosphatase-like_dom"/>
</dbReference>
<proteinExistence type="predicted"/>
<dbReference type="Gene3D" id="3.60.40.10">
    <property type="entry name" value="PPM-type phosphatase domain"/>
    <property type="match status" value="1"/>
</dbReference>
<organism evidence="3 4">
    <name type="scientific">Engystomops pustulosus</name>
    <name type="common">Tungara frog</name>
    <name type="synonym">Physalaemus pustulosus</name>
    <dbReference type="NCBI Taxonomy" id="76066"/>
    <lineage>
        <taxon>Eukaryota</taxon>
        <taxon>Metazoa</taxon>
        <taxon>Chordata</taxon>
        <taxon>Craniata</taxon>
        <taxon>Vertebrata</taxon>
        <taxon>Euteleostomi</taxon>
        <taxon>Amphibia</taxon>
        <taxon>Batrachia</taxon>
        <taxon>Anura</taxon>
        <taxon>Neobatrachia</taxon>
        <taxon>Hyloidea</taxon>
        <taxon>Leptodactylidae</taxon>
        <taxon>Leiuperinae</taxon>
        <taxon>Engystomops</taxon>
    </lineage>
</organism>
<evidence type="ECO:0000313" key="3">
    <source>
        <dbReference type="EMBL" id="KAG8578243.1"/>
    </source>
</evidence>
<gene>
    <name evidence="3" type="ORF">GDO81_010429</name>
</gene>
<dbReference type="PROSITE" id="PS51746">
    <property type="entry name" value="PPM_2"/>
    <property type="match status" value="1"/>
</dbReference>